<dbReference type="InterPro" id="IPR010502">
    <property type="entry name" value="Carb-bd_dom_fam9"/>
</dbReference>
<dbReference type="EMBL" id="KQ244199">
    <property type="protein sequence ID" value="KNC74655.1"/>
    <property type="molecule type" value="Genomic_DNA"/>
</dbReference>
<evidence type="ECO:0000313" key="3">
    <source>
        <dbReference type="Proteomes" id="UP000054560"/>
    </source>
</evidence>
<dbReference type="GeneID" id="25913309"/>
<dbReference type="RefSeq" id="XP_014148557.1">
    <property type="nucleotide sequence ID" value="XM_014293082.1"/>
</dbReference>
<name>A0A0L0FD39_9EUKA</name>
<dbReference type="Gene3D" id="2.60.40.1190">
    <property type="match status" value="1"/>
</dbReference>
<gene>
    <name evidence="2" type="ORF">SARC_12805</name>
</gene>
<dbReference type="AlphaFoldDB" id="A0A0L0FD39"/>
<organism evidence="2 3">
    <name type="scientific">Sphaeroforma arctica JP610</name>
    <dbReference type="NCBI Taxonomy" id="667725"/>
    <lineage>
        <taxon>Eukaryota</taxon>
        <taxon>Ichthyosporea</taxon>
        <taxon>Ichthyophonida</taxon>
        <taxon>Sphaeroforma</taxon>
    </lineage>
</organism>
<dbReference type="SUPFAM" id="SSF49344">
    <property type="entry name" value="CBD9-like"/>
    <property type="match status" value="1"/>
</dbReference>
<proteinExistence type="predicted"/>
<accession>A0A0L0FD39</accession>
<dbReference type="CDD" id="cd09620">
    <property type="entry name" value="CBM9_like_3"/>
    <property type="match status" value="1"/>
</dbReference>
<dbReference type="Pfam" id="PF06452">
    <property type="entry name" value="CBM9_1"/>
    <property type="match status" value="1"/>
</dbReference>
<evidence type="ECO:0000259" key="1">
    <source>
        <dbReference type="Pfam" id="PF06452"/>
    </source>
</evidence>
<evidence type="ECO:0000313" key="2">
    <source>
        <dbReference type="EMBL" id="KNC74655.1"/>
    </source>
</evidence>
<feature type="domain" description="Carbohydrate-binding" evidence="1">
    <location>
        <begin position="26"/>
        <end position="165"/>
    </location>
</feature>
<dbReference type="Proteomes" id="UP000054560">
    <property type="component" value="Unassembled WGS sequence"/>
</dbReference>
<keyword evidence="3" id="KW-1185">Reference proteome</keyword>
<sequence>MSSSNTSDKPCIVAAHIASDFQLTGDASNAAWSKANAVVISNDTVTGKPIKELHTTTKALYTDKYLYMAWECRYTTLTVFDIGVDTPSRRMGLWEKDVVEVFIMINEEHPKVYAELEFAPNGEWLDVGVDLQNDLKDFDYSTQSEFKIQVDEDAKIWKVEARIPVPLKACGIDGHIPKPCDTWKVNIFRYDGANNRFMALNPTFQDPAAFHVPEAFVDLKFE</sequence>
<dbReference type="GO" id="GO:0004553">
    <property type="term" value="F:hydrolase activity, hydrolyzing O-glycosyl compounds"/>
    <property type="evidence" value="ECO:0007669"/>
    <property type="project" value="InterPro"/>
</dbReference>
<reference evidence="2 3" key="1">
    <citation type="submission" date="2011-02" db="EMBL/GenBank/DDBJ databases">
        <title>The Genome Sequence of Sphaeroforma arctica JP610.</title>
        <authorList>
            <consortium name="The Broad Institute Genome Sequencing Platform"/>
            <person name="Russ C."/>
            <person name="Cuomo C."/>
            <person name="Young S.K."/>
            <person name="Zeng Q."/>
            <person name="Gargeya S."/>
            <person name="Alvarado L."/>
            <person name="Berlin A."/>
            <person name="Chapman S.B."/>
            <person name="Chen Z."/>
            <person name="Freedman E."/>
            <person name="Gellesch M."/>
            <person name="Goldberg J."/>
            <person name="Griggs A."/>
            <person name="Gujja S."/>
            <person name="Heilman E."/>
            <person name="Heiman D."/>
            <person name="Howarth C."/>
            <person name="Mehta T."/>
            <person name="Neiman D."/>
            <person name="Pearson M."/>
            <person name="Roberts A."/>
            <person name="Saif S."/>
            <person name="Shea T."/>
            <person name="Shenoy N."/>
            <person name="Sisk P."/>
            <person name="Stolte C."/>
            <person name="Sykes S."/>
            <person name="White J."/>
            <person name="Yandava C."/>
            <person name="Burger G."/>
            <person name="Gray M.W."/>
            <person name="Holland P.W.H."/>
            <person name="King N."/>
            <person name="Lang F.B.F."/>
            <person name="Roger A.J."/>
            <person name="Ruiz-Trillo I."/>
            <person name="Haas B."/>
            <person name="Nusbaum C."/>
            <person name="Birren B."/>
        </authorList>
    </citation>
    <scope>NUCLEOTIDE SEQUENCE [LARGE SCALE GENOMIC DNA]</scope>
    <source>
        <strain evidence="2 3">JP610</strain>
    </source>
</reference>
<dbReference type="GO" id="GO:0030246">
    <property type="term" value="F:carbohydrate binding"/>
    <property type="evidence" value="ECO:0007669"/>
    <property type="project" value="InterPro"/>
</dbReference>
<protein>
    <recommendedName>
        <fullName evidence="1">Carbohydrate-binding domain-containing protein</fullName>
    </recommendedName>
</protein>
<dbReference type="GO" id="GO:0016052">
    <property type="term" value="P:carbohydrate catabolic process"/>
    <property type="evidence" value="ECO:0007669"/>
    <property type="project" value="InterPro"/>
</dbReference>